<sequence length="235" mass="25552">MPYLVHGVSRKLQTTPATDLDVETVRHGPLVALVSPTPDEEALPTRANLLQHTRALERVGEHATVVPMRFGVVVPDLDTLANDYLAPQREQLLATLDRLDGHVELRLRGHYDEAKVIAGILRQDPRAAHLHGRTETDAKIELGERIVAGIDARRGADRHHARAALAPYPAAVVDSGTTETLDAFSLSFLVGRTAREPFDRAVDALGEELAPVIGLELVGPVPPFSFVTEEADAWA</sequence>
<dbReference type="AlphaFoldDB" id="A0A411YBW5"/>
<dbReference type="Pfam" id="PF06386">
    <property type="entry name" value="GvpL_GvpF"/>
    <property type="match status" value="1"/>
</dbReference>
<evidence type="ECO:0000313" key="4">
    <source>
        <dbReference type="EMBL" id="QBI18686.1"/>
    </source>
</evidence>
<comment type="similarity">
    <text evidence="3">Belongs to the gas vesicle GvpF/GvpL family.</text>
</comment>
<evidence type="ECO:0000313" key="5">
    <source>
        <dbReference type="Proteomes" id="UP000291469"/>
    </source>
</evidence>
<accession>A0A411YBW5</accession>
<dbReference type="RefSeq" id="WP_131153684.1">
    <property type="nucleotide sequence ID" value="NZ_CP036402.1"/>
</dbReference>
<keyword evidence="5" id="KW-1185">Reference proteome</keyword>
<dbReference type="GO" id="GO:0031411">
    <property type="term" value="C:gas vesicle"/>
    <property type="evidence" value="ECO:0007669"/>
    <property type="project" value="UniProtKB-SubCell"/>
</dbReference>
<gene>
    <name evidence="4" type="ORF">ER308_03335</name>
</gene>
<evidence type="ECO:0000256" key="2">
    <source>
        <dbReference type="ARBA" id="ARBA00035108"/>
    </source>
</evidence>
<keyword evidence="1" id="KW-0304">Gas vesicle</keyword>
<proteinExistence type="inferred from homology"/>
<organism evidence="4 5">
    <name type="scientific">Egibacter rhizosphaerae</name>
    <dbReference type="NCBI Taxonomy" id="1670831"/>
    <lineage>
        <taxon>Bacteria</taxon>
        <taxon>Bacillati</taxon>
        <taxon>Actinomycetota</taxon>
        <taxon>Nitriliruptoria</taxon>
        <taxon>Egibacterales</taxon>
        <taxon>Egibacteraceae</taxon>
        <taxon>Egibacter</taxon>
    </lineage>
</organism>
<reference evidence="4 5" key="1">
    <citation type="submission" date="2019-01" db="EMBL/GenBank/DDBJ databases">
        <title>Egibacter rhizosphaerae EGI 80759T.</title>
        <authorList>
            <person name="Chen D.-D."/>
            <person name="Tian Y."/>
            <person name="Jiao J.-Y."/>
            <person name="Zhang X.-T."/>
            <person name="Zhang Y.-G."/>
            <person name="Zhang Y."/>
            <person name="Xiao M."/>
            <person name="Shu W.-S."/>
            <person name="Li W.-J."/>
        </authorList>
    </citation>
    <scope>NUCLEOTIDE SEQUENCE [LARGE SCALE GENOMIC DNA]</scope>
    <source>
        <strain evidence="4 5">EGI 80759</strain>
    </source>
</reference>
<dbReference type="GO" id="GO:0031412">
    <property type="term" value="P:gas vesicle organization"/>
    <property type="evidence" value="ECO:0007669"/>
    <property type="project" value="InterPro"/>
</dbReference>
<dbReference type="InterPro" id="IPR009430">
    <property type="entry name" value="GvpL/GvpF"/>
</dbReference>
<evidence type="ECO:0000256" key="3">
    <source>
        <dbReference type="ARBA" id="ARBA00035643"/>
    </source>
</evidence>
<comment type="subcellular location">
    <subcellularLocation>
        <location evidence="2">Gas vesicle</location>
    </subcellularLocation>
</comment>
<dbReference type="EMBL" id="CP036402">
    <property type="protein sequence ID" value="QBI18686.1"/>
    <property type="molecule type" value="Genomic_DNA"/>
</dbReference>
<dbReference type="PANTHER" id="PTHR36852">
    <property type="entry name" value="PROTEIN GVPL 2"/>
    <property type="match status" value="1"/>
</dbReference>
<dbReference type="Proteomes" id="UP000291469">
    <property type="component" value="Chromosome"/>
</dbReference>
<protein>
    <submittedName>
        <fullName evidence="4">GvpL/GvpF family gas vesicle protein</fullName>
    </submittedName>
</protein>
<dbReference type="KEGG" id="erz:ER308_03335"/>
<dbReference type="OrthoDB" id="3867411at2"/>
<dbReference type="PANTHER" id="PTHR36852:SF1">
    <property type="entry name" value="PROTEIN GVPL 2"/>
    <property type="match status" value="1"/>
</dbReference>
<evidence type="ECO:0000256" key="1">
    <source>
        <dbReference type="ARBA" id="ARBA00022987"/>
    </source>
</evidence>
<name>A0A411YBW5_9ACTN</name>